<dbReference type="Proteomes" id="UP000001640">
    <property type="component" value="Chromosome 3"/>
</dbReference>
<dbReference type="RefSeq" id="XP_003675488.1">
    <property type="nucleotide sequence ID" value="XM_003675440.1"/>
</dbReference>
<dbReference type="HOGENOM" id="CLU_074423_0_0_1"/>
<dbReference type="EMBL" id="HE576754">
    <property type="protein sequence ID" value="CCC69121.1"/>
    <property type="molecule type" value="Genomic_DNA"/>
</dbReference>
<dbReference type="InParanoid" id="G0VCB2"/>
<dbReference type="AlphaFoldDB" id="G0VCB2"/>
<comment type="subcellular location">
    <subcellularLocation>
        <location evidence="1">Mitochondrion</location>
    </subcellularLocation>
</comment>
<dbReference type="KEGG" id="ncs:NCAS_0C01310"/>
<dbReference type="Pfam" id="PF08692">
    <property type="entry name" value="Pet20"/>
    <property type="match status" value="2"/>
</dbReference>
<dbReference type="FunCoup" id="G0VCB2">
    <property type="interactions" value="38"/>
</dbReference>
<dbReference type="STRING" id="1064592.G0VCB2"/>
<evidence type="ECO:0000313" key="3">
    <source>
        <dbReference type="EMBL" id="CCC69121.1"/>
    </source>
</evidence>
<proteinExistence type="predicted"/>
<reference key="2">
    <citation type="submission" date="2011-08" db="EMBL/GenBank/DDBJ databases">
        <title>Genome sequence of Naumovozyma castellii.</title>
        <authorList>
            <person name="Gordon J.L."/>
            <person name="Armisen D."/>
            <person name="Proux-Wera E."/>
            <person name="OhEigeartaigh S.S."/>
            <person name="Byrne K.P."/>
            <person name="Wolfe K.H."/>
        </authorList>
    </citation>
    <scope>NUCLEOTIDE SEQUENCE</scope>
    <source>
        <strain>Type strain:CBS 4309</strain>
    </source>
</reference>
<dbReference type="GO" id="GO:0009060">
    <property type="term" value="P:aerobic respiration"/>
    <property type="evidence" value="ECO:0007669"/>
    <property type="project" value="EnsemblFungi"/>
</dbReference>
<organism evidence="3 4">
    <name type="scientific">Naumovozyma castellii</name>
    <name type="common">Yeast</name>
    <name type="synonym">Saccharomyces castellii</name>
    <dbReference type="NCBI Taxonomy" id="27288"/>
    <lineage>
        <taxon>Eukaryota</taxon>
        <taxon>Fungi</taxon>
        <taxon>Dikarya</taxon>
        <taxon>Ascomycota</taxon>
        <taxon>Saccharomycotina</taxon>
        <taxon>Saccharomycetes</taxon>
        <taxon>Saccharomycetales</taxon>
        <taxon>Saccharomycetaceae</taxon>
        <taxon>Naumovozyma</taxon>
    </lineage>
</organism>
<gene>
    <name evidence="3" type="primary">NCAS0C01310</name>
    <name evidence="3" type="ordered locus">NCAS_0C01310</name>
</gene>
<sequence length="257" mass="29480">MLIKPSPYTLQSLRGSFFQKSIRFQSSVTFLNNKTLTQQKKQAKQKGKHTQYHTNTNVKVKSIAKASDTTDTKVPIHIQRKKKRFDYSTLPKVEPITNLRHNEISTDILYSGYRPLFLNFKDLENSSRKAEFGNSNNSTLYEIAMKLDDLSPEAISGSTSSNFWHSTSATGMEVFDEWDNVPNSILKNLKPFQAPVKKNLTHKETIISLKKGITGSSRAETFLKKVSNILNNKRRKGRKRPIVSLLQLRKKMREDED</sequence>
<protein>
    <submittedName>
        <fullName evidence="3">Uncharacterized protein</fullName>
    </submittedName>
</protein>
<dbReference type="OrthoDB" id="4056195at2759"/>
<dbReference type="GO" id="GO:0005739">
    <property type="term" value="C:mitochondrion"/>
    <property type="evidence" value="ECO:0007669"/>
    <property type="project" value="UniProtKB-SubCell"/>
</dbReference>
<evidence type="ECO:0000256" key="1">
    <source>
        <dbReference type="ARBA" id="ARBA00004173"/>
    </source>
</evidence>
<keyword evidence="4" id="KW-1185">Reference proteome</keyword>
<dbReference type="eggNOG" id="ENOG502S1JN">
    <property type="taxonomic scope" value="Eukaryota"/>
</dbReference>
<dbReference type="InterPro" id="IPR014804">
    <property type="entry name" value="Pet20-like"/>
</dbReference>
<evidence type="ECO:0000313" key="4">
    <source>
        <dbReference type="Proteomes" id="UP000001640"/>
    </source>
</evidence>
<dbReference type="OMA" id="DPLPWIS"/>
<keyword evidence="2" id="KW-0496">Mitochondrion</keyword>
<reference evidence="3 4" key="1">
    <citation type="journal article" date="2011" name="Proc. Natl. Acad. Sci. U.S.A.">
        <title>Evolutionary erosion of yeast sex chromosomes by mating-type switching accidents.</title>
        <authorList>
            <person name="Gordon J.L."/>
            <person name="Armisen D."/>
            <person name="Proux-Wera E."/>
            <person name="Oheigeartaigh S.S."/>
            <person name="Byrne K.P."/>
            <person name="Wolfe K.H."/>
        </authorList>
    </citation>
    <scope>NUCLEOTIDE SEQUENCE [LARGE SCALE GENOMIC DNA]</scope>
    <source>
        <strain evidence="4">ATCC 76901 / BCRC 22586 / CBS 4309 / NBRC 1992 / NRRL Y-12630</strain>
    </source>
</reference>
<evidence type="ECO:0000256" key="2">
    <source>
        <dbReference type="ARBA" id="ARBA00023128"/>
    </source>
</evidence>
<accession>G0VCB2</accession>
<name>G0VCB2_NAUCA</name>
<dbReference type="GeneID" id="96902705"/>